<evidence type="ECO:0000256" key="12">
    <source>
        <dbReference type="ARBA" id="ARBA00049599"/>
    </source>
</evidence>
<keyword evidence="11" id="KW-0393">Immunoglobulin domain</keyword>
<dbReference type="PANTHER" id="PTHR11860">
    <property type="entry name" value="POLYMERIC-IMMUNOGLOBULIN RECEPTOR"/>
    <property type="match status" value="1"/>
</dbReference>
<dbReference type="InterPro" id="IPR013106">
    <property type="entry name" value="Ig_V-set"/>
</dbReference>
<dbReference type="PANTHER" id="PTHR11860:SF82">
    <property type="entry name" value="POLYMERIC IMMUNOGLOBULIN RECEPTOR"/>
    <property type="match status" value="1"/>
</dbReference>
<keyword evidence="6" id="KW-0732">Signal</keyword>
<evidence type="ECO:0000256" key="5">
    <source>
        <dbReference type="ARBA" id="ARBA00022692"/>
    </source>
</evidence>
<comment type="function">
    <text evidence="13">Through its N-linked glycans ensures anchoring of secretory IgA (sIgA) molecules to mucus lining the epithelial surface to neutralize extracellular pathogens. On its own (free form) may act as a non-specific microbial scavenger to prevent pathogen interaction with epithelial cells.</text>
</comment>
<keyword evidence="4" id="KW-0964">Secreted</keyword>
<dbReference type="SMART" id="SM00409">
    <property type="entry name" value="IG"/>
    <property type="match status" value="4"/>
</dbReference>
<evidence type="ECO:0000256" key="2">
    <source>
        <dbReference type="ARBA" id="ARBA00004613"/>
    </source>
</evidence>
<evidence type="ECO:0000256" key="1">
    <source>
        <dbReference type="ARBA" id="ARBA00004251"/>
    </source>
</evidence>
<keyword evidence="3" id="KW-1003">Cell membrane</keyword>
<comment type="subcellular location">
    <subcellularLocation>
        <location evidence="1">Cell membrane</location>
        <topology evidence="1">Single-pass type I membrane protein</topology>
    </subcellularLocation>
    <subcellularLocation>
        <location evidence="2">Secreted</location>
    </subcellularLocation>
</comment>
<dbReference type="SUPFAM" id="SSF48726">
    <property type="entry name" value="Immunoglobulin"/>
    <property type="match status" value="4"/>
</dbReference>
<evidence type="ECO:0000256" key="15">
    <source>
        <dbReference type="ARBA" id="ARBA00049745"/>
    </source>
</evidence>
<dbReference type="InterPro" id="IPR003599">
    <property type="entry name" value="Ig_sub"/>
</dbReference>
<evidence type="ECO:0000256" key="14">
    <source>
        <dbReference type="ARBA" id="ARBA00049678"/>
    </source>
</evidence>
<dbReference type="GO" id="GO:0005576">
    <property type="term" value="C:extracellular region"/>
    <property type="evidence" value="ECO:0007669"/>
    <property type="project" value="UniProtKB-SubCell"/>
</dbReference>
<evidence type="ECO:0000313" key="18">
    <source>
        <dbReference type="Ensembl" id="ENSAOWP00000014418.1"/>
    </source>
</evidence>
<evidence type="ECO:0000256" key="16">
    <source>
        <dbReference type="SAM" id="MobiDB-lite"/>
    </source>
</evidence>
<reference evidence="18" key="1">
    <citation type="submission" date="2025-08" db="UniProtKB">
        <authorList>
            <consortium name="Ensembl"/>
        </authorList>
    </citation>
    <scope>IDENTIFICATION</scope>
</reference>
<dbReference type="CDD" id="cd05716">
    <property type="entry name" value="IgV_pIgR_like"/>
    <property type="match status" value="4"/>
</dbReference>
<keyword evidence="8" id="KW-0472">Membrane</keyword>
<dbReference type="InterPro" id="IPR036179">
    <property type="entry name" value="Ig-like_dom_sf"/>
</dbReference>
<sequence length="664" mass="72975">MHAGYQTGSWWSVLTFLNPVFGPREVTGLLGGSVTVKCFYPQTKVNRHDRKYWCRESTRSCQTIVSSNGYTAAGYQDRASIIDYPEQSLFQINISQLALGDRGTYRCGLGLNSRALSFQVKVDVSEGNSLRVLFLFFFLPFSPGSMGDLYRHSVRMSHTFGKQQFSISLSLVFLQSPNVPEEAELFYVELQGSVTISCSFGEEYASERKYLCKMEKSGCRNIIDTYGKVDEEYAGRILLSNQNTAGSYSIMITQLTWEDSGLYLCGVGVYGETGETKEVDLHVYEGTDVPQGKHTVFGVKGGSVTVECHYNPRERSSVKYWCKWRKNGCARIIDSSGFVSDLYEGRVAMYDDPENGTFSIILNQLVDNDKGYYWCMADENGEKKSSKELKIIDGEPSLTGKKEVEANVGSQVHLTCSYPCKYYSYEKYWCKWNGASCTPLAASDQSHPELHIDCDKDNKTLILNFDPVALTDEGWYWCGVKHKDSYGETMAVHLRVAGGELQGKSRQGLLCYESRISQLNVISSCCSLGESHSSGAVLIAVGLVAAAPGEGAHHRCISIFSLFADLVSVGSYRTNISMSDFESAKEYGANDNACMKETQETQMGAGKAGARTPVTPPLSLQSSKEDADVAYSAFLLQASAVAQGHAAEGSGAAAAPPAPWDGQL</sequence>
<organism evidence="18 19">
    <name type="scientific">Apteryx owenii</name>
    <name type="common">Little spotted kiwi</name>
    <dbReference type="NCBI Taxonomy" id="8824"/>
    <lineage>
        <taxon>Eukaryota</taxon>
        <taxon>Metazoa</taxon>
        <taxon>Chordata</taxon>
        <taxon>Craniata</taxon>
        <taxon>Vertebrata</taxon>
        <taxon>Euteleostomi</taxon>
        <taxon>Archelosauria</taxon>
        <taxon>Archosauria</taxon>
        <taxon>Dinosauria</taxon>
        <taxon>Saurischia</taxon>
        <taxon>Theropoda</taxon>
        <taxon>Coelurosauria</taxon>
        <taxon>Aves</taxon>
        <taxon>Palaeognathae</taxon>
        <taxon>Apterygiformes</taxon>
        <taxon>Apterygidae</taxon>
        <taxon>Apteryx</taxon>
    </lineage>
</organism>
<name>A0A8B9PLQ0_APTOW</name>
<feature type="domain" description="Ig-like" evidence="17">
    <location>
        <begin position="290"/>
        <end position="390"/>
    </location>
</feature>
<evidence type="ECO:0000256" key="10">
    <source>
        <dbReference type="ARBA" id="ARBA00023180"/>
    </source>
</evidence>
<evidence type="ECO:0000256" key="11">
    <source>
        <dbReference type="ARBA" id="ARBA00023319"/>
    </source>
</evidence>
<keyword evidence="19" id="KW-1185">Reference proteome</keyword>
<evidence type="ECO:0000256" key="9">
    <source>
        <dbReference type="ARBA" id="ARBA00023157"/>
    </source>
</evidence>
<protein>
    <recommendedName>
        <fullName evidence="15">Polymeric immunoglobulin receptor</fullName>
    </recommendedName>
</protein>
<evidence type="ECO:0000256" key="7">
    <source>
        <dbReference type="ARBA" id="ARBA00022989"/>
    </source>
</evidence>
<feature type="domain" description="Ig-like" evidence="17">
    <location>
        <begin position="19"/>
        <end position="117"/>
    </location>
</feature>
<accession>A0A8B9PLQ0</accession>
<reference evidence="18" key="2">
    <citation type="submission" date="2025-09" db="UniProtKB">
        <authorList>
            <consortium name="Ensembl"/>
        </authorList>
    </citation>
    <scope>IDENTIFICATION</scope>
</reference>
<dbReference type="InterPro" id="IPR013783">
    <property type="entry name" value="Ig-like_fold"/>
</dbReference>
<dbReference type="Ensembl" id="ENSAOWT00000016359.1">
    <property type="protein sequence ID" value="ENSAOWP00000014418.1"/>
    <property type="gene ID" value="ENSAOWG00000009831.1"/>
</dbReference>
<comment type="subunit">
    <text evidence="14">Interacts (mainly via CDR1-like domain) with dimeric IgA. Interacts (mainly via CDR2-like domain) with pentameric IgM.</text>
</comment>
<evidence type="ECO:0000256" key="6">
    <source>
        <dbReference type="ARBA" id="ARBA00022729"/>
    </source>
</evidence>
<feature type="region of interest" description="Disordered" evidence="16">
    <location>
        <begin position="601"/>
        <end position="621"/>
    </location>
</feature>
<dbReference type="AlphaFoldDB" id="A0A8B9PLQ0"/>
<comment type="function">
    <text evidence="12">Mediates selective transcytosis of polymeric IgA and IgM across mucosal epithelial cells. Binds polymeric IgA and IgM at the basolateral surface of epithelial cells. The complex is then transported across the cell to be secreted at the apical surface. During this process, a cleavage occurs that separates the extracellular (known as the secretory component) from the transmembrane segment.</text>
</comment>
<evidence type="ECO:0000256" key="8">
    <source>
        <dbReference type="ARBA" id="ARBA00023136"/>
    </source>
</evidence>
<feature type="domain" description="Ig-like" evidence="17">
    <location>
        <begin position="396"/>
        <end position="495"/>
    </location>
</feature>
<dbReference type="Proteomes" id="UP000694424">
    <property type="component" value="Unplaced"/>
</dbReference>
<dbReference type="Pfam" id="PF07686">
    <property type="entry name" value="V-set"/>
    <property type="match status" value="4"/>
</dbReference>
<evidence type="ECO:0000256" key="4">
    <source>
        <dbReference type="ARBA" id="ARBA00022525"/>
    </source>
</evidence>
<evidence type="ECO:0000256" key="3">
    <source>
        <dbReference type="ARBA" id="ARBA00022475"/>
    </source>
</evidence>
<evidence type="ECO:0000259" key="17">
    <source>
        <dbReference type="PROSITE" id="PS50835"/>
    </source>
</evidence>
<dbReference type="GO" id="GO:0004888">
    <property type="term" value="F:transmembrane signaling receptor activity"/>
    <property type="evidence" value="ECO:0007669"/>
    <property type="project" value="TreeGrafter"/>
</dbReference>
<dbReference type="PROSITE" id="PS50835">
    <property type="entry name" value="IG_LIKE"/>
    <property type="match status" value="3"/>
</dbReference>
<keyword evidence="10" id="KW-0325">Glycoprotein</keyword>
<evidence type="ECO:0000313" key="19">
    <source>
        <dbReference type="Proteomes" id="UP000694424"/>
    </source>
</evidence>
<evidence type="ECO:0000256" key="13">
    <source>
        <dbReference type="ARBA" id="ARBA00049604"/>
    </source>
</evidence>
<dbReference type="InterPro" id="IPR007110">
    <property type="entry name" value="Ig-like_dom"/>
</dbReference>
<keyword evidence="7" id="KW-1133">Transmembrane helix</keyword>
<dbReference type="GO" id="GO:0005886">
    <property type="term" value="C:plasma membrane"/>
    <property type="evidence" value="ECO:0007669"/>
    <property type="project" value="UniProtKB-SubCell"/>
</dbReference>
<keyword evidence="9" id="KW-1015">Disulfide bond</keyword>
<proteinExistence type="predicted"/>
<dbReference type="InterPro" id="IPR050671">
    <property type="entry name" value="CD300_family_receptors"/>
</dbReference>
<keyword evidence="5" id="KW-0812">Transmembrane</keyword>
<dbReference type="Gene3D" id="2.60.40.10">
    <property type="entry name" value="Immunoglobulins"/>
    <property type="match status" value="4"/>
</dbReference>